<comment type="caution">
    <text evidence="12">The sequence shown here is derived from an EMBL/GenBank/DDBJ whole genome shotgun (WGS) entry which is preliminary data.</text>
</comment>
<proteinExistence type="inferred from homology"/>
<keyword evidence="7 8" id="KW-0998">Cell outer membrane</keyword>
<keyword evidence="5 9" id="KW-0798">TonB box</keyword>
<dbReference type="NCBIfam" id="TIGR04056">
    <property type="entry name" value="OMP_RagA_SusC"/>
    <property type="match status" value="1"/>
</dbReference>
<evidence type="ECO:0000259" key="11">
    <source>
        <dbReference type="Pfam" id="PF07715"/>
    </source>
</evidence>
<comment type="subcellular location">
    <subcellularLocation>
        <location evidence="1 8">Cell outer membrane</location>
        <topology evidence="1 8">Multi-pass membrane protein</topology>
    </subcellularLocation>
</comment>
<dbReference type="Gene3D" id="2.170.130.10">
    <property type="entry name" value="TonB-dependent receptor, plug domain"/>
    <property type="match status" value="1"/>
</dbReference>
<evidence type="ECO:0000313" key="13">
    <source>
        <dbReference type="Proteomes" id="UP001139366"/>
    </source>
</evidence>
<keyword evidence="13" id="KW-1185">Reference proteome</keyword>
<evidence type="ECO:0000313" key="12">
    <source>
        <dbReference type="EMBL" id="MBZ4037452.1"/>
    </source>
</evidence>
<feature type="domain" description="TonB-dependent receptor-like beta-barrel" evidence="10">
    <location>
        <begin position="420"/>
        <end position="868"/>
    </location>
</feature>
<gene>
    <name evidence="12" type="ORF">K6T82_22010</name>
</gene>
<evidence type="ECO:0000256" key="9">
    <source>
        <dbReference type="RuleBase" id="RU003357"/>
    </source>
</evidence>
<feature type="domain" description="TonB-dependent receptor plug" evidence="11">
    <location>
        <begin position="125"/>
        <end position="230"/>
    </location>
</feature>
<evidence type="ECO:0000256" key="2">
    <source>
        <dbReference type="ARBA" id="ARBA00022448"/>
    </source>
</evidence>
<dbReference type="Gene3D" id="2.60.40.1120">
    <property type="entry name" value="Carboxypeptidase-like, regulatory domain"/>
    <property type="match status" value="1"/>
</dbReference>
<evidence type="ECO:0000259" key="10">
    <source>
        <dbReference type="Pfam" id="PF00593"/>
    </source>
</evidence>
<organism evidence="12 13">
    <name type="scientific">Flavobacterium potami</name>
    <dbReference type="NCBI Taxonomy" id="2872310"/>
    <lineage>
        <taxon>Bacteria</taxon>
        <taxon>Pseudomonadati</taxon>
        <taxon>Bacteroidota</taxon>
        <taxon>Flavobacteriia</taxon>
        <taxon>Flavobacteriales</taxon>
        <taxon>Flavobacteriaceae</taxon>
        <taxon>Flavobacterium</taxon>
    </lineage>
</organism>
<evidence type="ECO:0000256" key="7">
    <source>
        <dbReference type="ARBA" id="ARBA00023237"/>
    </source>
</evidence>
<evidence type="ECO:0000256" key="3">
    <source>
        <dbReference type="ARBA" id="ARBA00022452"/>
    </source>
</evidence>
<keyword evidence="6 8" id="KW-0472">Membrane</keyword>
<dbReference type="FunFam" id="2.60.40.1120:FF:000003">
    <property type="entry name" value="Outer membrane protein Omp121"/>
    <property type="match status" value="1"/>
</dbReference>
<dbReference type="SUPFAM" id="SSF56935">
    <property type="entry name" value="Porins"/>
    <property type="match status" value="1"/>
</dbReference>
<dbReference type="AlphaFoldDB" id="A0A9X1HG56"/>
<evidence type="ECO:0000256" key="8">
    <source>
        <dbReference type="PROSITE-ProRule" id="PRU01360"/>
    </source>
</evidence>
<dbReference type="RefSeq" id="WP_223710773.1">
    <property type="nucleotide sequence ID" value="NZ_JAINUY010000009.1"/>
</dbReference>
<dbReference type="InterPro" id="IPR012910">
    <property type="entry name" value="Plug_dom"/>
</dbReference>
<dbReference type="Pfam" id="PF13715">
    <property type="entry name" value="CarbopepD_reg_2"/>
    <property type="match status" value="1"/>
</dbReference>
<dbReference type="PROSITE" id="PS52016">
    <property type="entry name" value="TONB_DEPENDENT_REC_3"/>
    <property type="match status" value="1"/>
</dbReference>
<dbReference type="Gene3D" id="2.40.170.20">
    <property type="entry name" value="TonB-dependent receptor, beta-barrel domain"/>
    <property type="match status" value="1"/>
</dbReference>
<reference evidence="12 13" key="1">
    <citation type="journal article" date="2023" name="Antonie Van Leeuwenhoek">
        <title>Flavobacterium potami sp. nov., a multi-metal resistance genes harbouring bacterium isolated from shallow river silt.</title>
        <authorList>
            <person name="Li S."/>
            <person name="Mao S."/>
            <person name="Mu W."/>
            <person name="Guo B."/>
            <person name="Li C."/>
            <person name="Zhu Q."/>
            <person name="Hou X."/>
            <person name="Zhao Y."/>
            <person name="Wei S."/>
            <person name="Liu H."/>
            <person name="Liu A."/>
        </authorList>
    </citation>
    <scope>NUCLEOTIDE SEQUENCE [LARGE SCALE GENOMIC DNA]</scope>
    <source>
        <strain evidence="12 13">17A</strain>
    </source>
</reference>
<sequence length="1007" mass="111297">MKNSIRLQWLSHFKALSLFMIILFCTATGYSQNEISISGKITDSNSLSLPGANVLVKGTKTVTTTDFDGNFSIKAPSNGVLVISFIGYQSKEIAINSQKNITVKLTEEAAKLNEIVVVGYGTQKKGDLTSAVAHVTREDFVQAPVKDVGQLLQGKVAGLTVTSSSGNPDSGSSIFLRGTSSISNPTPPLILIDGIPGGLKDFAPEDIETIDILKDGSAAAIYGTRANNGVLLITTKKGSKKDMKPEISFQQTTSTQTIVKSPNFLTAAEYRDAIKRGIIPAASDKGASTNWIDEITQGNISTTYDLSIRGGNSKTNYYGSVNYRAFEGIMMGSDNNSLYTNININHKMFDDKLQVTFGMNNQDNVLNVNSVGNSFNGVIYRNALIANPTAPVLKPEGANYAGDYYQSFAIFVNPVADLKNSEGERKTHRTRSNLGFIFKPIDGLTFNLSMGQVSSNTTRGYYENKFHSSNLLGGLNGYANKGSEEFVDRTLDFTTQYEKTFGSGHHITGLLGYSYFETEYENSSQYAYNFATDYFTYNNMGAATNFGPTGKLTYLNGAPFATSYKNSYNLIGGFARLNYDYNGKYLLSGTIRREGSSKFIGSDNPWGTFWAVSGGWRLDREEFLKNVTWLNSLKIRAGYGITGAAPGGYYLGLSQLGLSGVNNSFYYNGNFVQTLSPFQNPNPGLTWEEKKETNLGLDFGLFNSRLTGTVDVYKRRTDGLLFNFPVPQPPNLVGTTFANAGVMDNKGIEVSLGYNVIQNANVTWNAQINGSYNENKFVSFSDDPRYKSANDYADFGSTGEPIQQSTHRLQIGQPVGNFYGFKVVDITDQGKWVYDDLNKDGKITNDDRQVLGNGIPKYNLAFNNSVKYKNLDFTVTMRGAFDYQILNFDRMFYEQNGNVERNRLKSALDPVFGKAVLTESEKYNSYYIENGNYWKIDNIVLGYTFKGNTFKFFDSFRIYGSTLNTFLFTKYKGLDPELSPEGVTPGNDYRDKYPTTRTYTLGISATF</sequence>
<dbReference type="Pfam" id="PF00593">
    <property type="entry name" value="TonB_dep_Rec_b-barrel"/>
    <property type="match status" value="1"/>
</dbReference>
<dbReference type="InterPro" id="IPR037066">
    <property type="entry name" value="Plug_dom_sf"/>
</dbReference>
<dbReference type="EMBL" id="JAINUY010000009">
    <property type="protein sequence ID" value="MBZ4037452.1"/>
    <property type="molecule type" value="Genomic_DNA"/>
</dbReference>
<evidence type="ECO:0000256" key="4">
    <source>
        <dbReference type="ARBA" id="ARBA00022692"/>
    </source>
</evidence>
<dbReference type="InterPro" id="IPR023996">
    <property type="entry name" value="TonB-dep_OMP_SusC/RagA"/>
</dbReference>
<dbReference type="InterPro" id="IPR008969">
    <property type="entry name" value="CarboxyPept-like_regulatory"/>
</dbReference>
<comment type="similarity">
    <text evidence="8 9">Belongs to the TonB-dependent receptor family.</text>
</comment>
<dbReference type="Proteomes" id="UP001139366">
    <property type="component" value="Unassembled WGS sequence"/>
</dbReference>
<dbReference type="InterPro" id="IPR023997">
    <property type="entry name" value="TonB-dep_OMP_SusC/RagA_CS"/>
</dbReference>
<keyword evidence="4 8" id="KW-0812">Transmembrane</keyword>
<dbReference type="InterPro" id="IPR000531">
    <property type="entry name" value="Beta-barrel_TonB"/>
</dbReference>
<dbReference type="InterPro" id="IPR036942">
    <property type="entry name" value="Beta-barrel_TonB_sf"/>
</dbReference>
<dbReference type="SUPFAM" id="SSF49464">
    <property type="entry name" value="Carboxypeptidase regulatory domain-like"/>
    <property type="match status" value="1"/>
</dbReference>
<name>A0A9X1HG56_9FLAO</name>
<dbReference type="InterPro" id="IPR039426">
    <property type="entry name" value="TonB-dep_rcpt-like"/>
</dbReference>
<keyword evidence="3 8" id="KW-1134">Transmembrane beta strand</keyword>
<evidence type="ECO:0000256" key="6">
    <source>
        <dbReference type="ARBA" id="ARBA00023136"/>
    </source>
</evidence>
<dbReference type="GO" id="GO:0009279">
    <property type="term" value="C:cell outer membrane"/>
    <property type="evidence" value="ECO:0007669"/>
    <property type="project" value="UniProtKB-SubCell"/>
</dbReference>
<evidence type="ECO:0000256" key="5">
    <source>
        <dbReference type="ARBA" id="ARBA00023077"/>
    </source>
</evidence>
<protein>
    <submittedName>
        <fullName evidence="12">SusC/RagA family TonB-linked outer membrane protein</fullName>
    </submittedName>
</protein>
<keyword evidence="2 8" id="KW-0813">Transport</keyword>
<evidence type="ECO:0000256" key="1">
    <source>
        <dbReference type="ARBA" id="ARBA00004571"/>
    </source>
</evidence>
<dbReference type="Pfam" id="PF07715">
    <property type="entry name" value="Plug"/>
    <property type="match status" value="1"/>
</dbReference>
<accession>A0A9X1HG56</accession>
<dbReference type="NCBIfam" id="TIGR04057">
    <property type="entry name" value="SusC_RagA_signa"/>
    <property type="match status" value="1"/>
</dbReference>